<keyword evidence="2" id="KW-0472">Membrane</keyword>
<dbReference type="PATRIC" id="fig|28229.4.peg.4485"/>
<gene>
    <name evidence="3" type="ORF">ND2E_0992</name>
</gene>
<feature type="transmembrane region" description="Helical" evidence="2">
    <location>
        <begin position="73"/>
        <end position="93"/>
    </location>
</feature>
<dbReference type="EMBL" id="JQED01000057">
    <property type="protein sequence ID" value="KGJ86426.1"/>
    <property type="molecule type" value="Genomic_DNA"/>
</dbReference>
<sequence>MPRRNNNHQPPQVTTPHSGASESTHLQWVIQNQNELSGRTAAIETDVSHICSTLERIEGKLDKQDERIQKNSTTLKIASAIVVTAAAVIWFMVDGKLGKIHEYMEHNDAKAPTVQAPTKKKPN</sequence>
<keyword evidence="2" id="KW-0812">Transmembrane</keyword>
<evidence type="ECO:0000256" key="1">
    <source>
        <dbReference type="SAM" id="MobiDB-lite"/>
    </source>
</evidence>
<organism evidence="3 4">
    <name type="scientific">Colwellia psychrerythraea</name>
    <name type="common">Vibrio psychroerythus</name>
    <dbReference type="NCBI Taxonomy" id="28229"/>
    <lineage>
        <taxon>Bacteria</taxon>
        <taxon>Pseudomonadati</taxon>
        <taxon>Pseudomonadota</taxon>
        <taxon>Gammaproteobacteria</taxon>
        <taxon>Alteromonadales</taxon>
        <taxon>Colwelliaceae</taxon>
        <taxon>Colwellia</taxon>
    </lineage>
</organism>
<proteinExistence type="predicted"/>
<dbReference type="AlphaFoldDB" id="A0A099K7S6"/>
<protein>
    <submittedName>
        <fullName evidence="3">Uncharacterized protein</fullName>
    </submittedName>
</protein>
<comment type="caution">
    <text evidence="3">The sequence shown here is derived from an EMBL/GenBank/DDBJ whole genome shotgun (WGS) entry which is preliminary data.</text>
</comment>
<accession>A0A099K7S6</accession>
<reference evidence="3 4" key="1">
    <citation type="submission" date="2014-08" db="EMBL/GenBank/DDBJ databases">
        <title>Genomic and Phenotypic Diversity of Colwellia psychrerythraea strains from Disparate Marine Basins.</title>
        <authorList>
            <person name="Techtmann S.M."/>
            <person name="Stelling S.C."/>
            <person name="Utturkar S.M."/>
            <person name="Alshibli N."/>
            <person name="Harris A."/>
            <person name="Brown S.D."/>
            <person name="Hazen T.C."/>
        </authorList>
    </citation>
    <scope>NUCLEOTIDE SEQUENCE [LARGE SCALE GENOMIC DNA]</scope>
    <source>
        <strain evidence="3 4">ND2E</strain>
    </source>
</reference>
<dbReference type="RefSeq" id="WP_033096052.1">
    <property type="nucleotide sequence ID" value="NZ_JQED01000057.1"/>
</dbReference>
<evidence type="ECO:0000256" key="2">
    <source>
        <dbReference type="SAM" id="Phobius"/>
    </source>
</evidence>
<feature type="compositionally biased region" description="Polar residues" evidence="1">
    <location>
        <begin position="7"/>
        <end position="23"/>
    </location>
</feature>
<dbReference type="Proteomes" id="UP000029843">
    <property type="component" value="Unassembled WGS sequence"/>
</dbReference>
<evidence type="ECO:0000313" key="4">
    <source>
        <dbReference type="Proteomes" id="UP000029843"/>
    </source>
</evidence>
<feature type="region of interest" description="Disordered" evidence="1">
    <location>
        <begin position="1"/>
        <end position="23"/>
    </location>
</feature>
<keyword evidence="2" id="KW-1133">Transmembrane helix</keyword>
<name>A0A099K7S6_COLPS</name>
<evidence type="ECO:0000313" key="3">
    <source>
        <dbReference type="EMBL" id="KGJ86426.1"/>
    </source>
</evidence>